<proteinExistence type="predicted"/>
<organism evidence="1 2">
    <name type="scientific">Fulvimarina manganoxydans</name>
    <dbReference type="NCBI Taxonomy" id="937218"/>
    <lineage>
        <taxon>Bacteria</taxon>
        <taxon>Pseudomonadati</taxon>
        <taxon>Pseudomonadota</taxon>
        <taxon>Alphaproteobacteria</taxon>
        <taxon>Hyphomicrobiales</taxon>
        <taxon>Aurantimonadaceae</taxon>
        <taxon>Fulvimarina</taxon>
    </lineage>
</organism>
<reference evidence="1 2" key="1">
    <citation type="submission" date="2017-04" db="EMBL/GenBank/DDBJ databases">
        <authorList>
            <person name="Afonso C.L."/>
            <person name="Miller P.J."/>
            <person name="Scott M.A."/>
            <person name="Spackman E."/>
            <person name="Goraichik I."/>
            <person name="Dimitrov K.M."/>
            <person name="Suarez D.L."/>
            <person name="Swayne D.E."/>
        </authorList>
    </citation>
    <scope>NUCLEOTIDE SEQUENCE [LARGE SCALE GENOMIC DNA]</scope>
    <source>
        <strain evidence="1 2">CGMCC 1.10972</strain>
    </source>
</reference>
<protein>
    <submittedName>
        <fullName evidence="1">Uncharacterized protein</fullName>
    </submittedName>
</protein>
<dbReference type="EMBL" id="FWXR01000026">
    <property type="protein sequence ID" value="SMD09657.1"/>
    <property type="molecule type" value="Genomic_DNA"/>
</dbReference>
<evidence type="ECO:0000313" key="1">
    <source>
        <dbReference type="EMBL" id="SMD09657.1"/>
    </source>
</evidence>
<keyword evidence="2" id="KW-1185">Reference proteome</keyword>
<name>A0A1W2EIU1_9HYPH</name>
<dbReference type="Proteomes" id="UP000192656">
    <property type="component" value="Unassembled WGS sequence"/>
</dbReference>
<gene>
    <name evidence="1" type="ORF">SAMN06297251_12647</name>
</gene>
<accession>A0A1W2EIU1</accession>
<evidence type="ECO:0000313" key="2">
    <source>
        <dbReference type="Proteomes" id="UP000192656"/>
    </source>
</evidence>
<dbReference type="AlphaFoldDB" id="A0A1W2EIU1"/>
<sequence>MERFFSVQINGQGVDCGYRLIDEVFTCEKGLPTGFDLGSLSAETPESTIEAIALLELVCGCHRSGVPLTDRAGTGSERDPRAARDALIGKLREALVEGDHVDIDTADSLLRGAAGAGALALVPDLTKSRVSTFFARGALARVPAICEKLTEDAVSASQALSSRTAMSLFAFFRLRRVVRRLGELETALGEDFGYLGFRRIDMKPPRDPVRLARECDRIAERAVFIASALRGSGLPAARFRKQIEKRIAEDVIDKTVISQALPVWRRRADEAAASLNNG</sequence>